<organism evidence="5 6">
    <name type="scientific">Neisseria weaveri</name>
    <dbReference type="NCBI Taxonomy" id="28091"/>
    <lineage>
        <taxon>Bacteria</taxon>
        <taxon>Pseudomonadati</taxon>
        <taxon>Pseudomonadota</taxon>
        <taxon>Betaproteobacteria</taxon>
        <taxon>Neisseriales</taxon>
        <taxon>Neisseriaceae</taxon>
        <taxon>Neisseria</taxon>
    </lineage>
</organism>
<dbReference type="InterPro" id="IPR001677">
    <property type="entry name" value="TbpB_B_D"/>
</dbReference>
<dbReference type="Gene3D" id="2.40.128.240">
    <property type="match status" value="1"/>
</dbReference>
<evidence type="ECO:0000259" key="3">
    <source>
        <dbReference type="Pfam" id="PF01298"/>
    </source>
</evidence>
<dbReference type="Gene3D" id="2.40.160.90">
    <property type="match status" value="2"/>
</dbReference>
<dbReference type="InterPro" id="IPR011250">
    <property type="entry name" value="OMP/PagP_B-barrel"/>
</dbReference>
<comment type="subcellular location">
    <subcellularLocation>
        <location evidence="1">Cell outer membrane</location>
    </subcellularLocation>
</comment>
<evidence type="ECO:0000259" key="4">
    <source>
        <dbReference type="Pfam" id="PF17483"/>
    </source>
</evidence>
<dbReference type="InterPro" id="IPR038197">
    <property type="entry name" value="TbpB_C-lobe_sf"/>
</dbReference>
<dbReference type="Pfam" id="PF17483">
    <property type="entry name" value="TbpB_C"/>
    <property type="match status" value="1"/>
</dbReference>
<proteinExistence type="predicted"/>
<dbReference type="RefSeq" id="WP_193777305.1">
    <property type="nucleotide sequence ID" value="NZ_CAUJRG010000019.1"/>
</dbReference>
<evidence type="ECO:0000313" key="5">
    <source>
        <dbReference type="EMBL" id="VEJ49932.1"/>
    </source>
</evidence>
<feature type="region of interest" description="Disordered" evidence="2">
    <location>
        <begin position="372"/>
        <end position="402"/>
    </location>
</feature>
<dbReference type="Proteomes" id="UP000272771">
    <property type="component" value="Chromosome"/>
</dbReference>
<dbReference type="SUPFAM" id="SSF56925">
    <property type="entry name" value="OMPA-like"/>
    <property type="match status" value="2"/>
</dbReference>
<name>A0A448VJK3_9NEIS</name>
<gene>
    <name evidence="5" type="primary">tbpB_3</name>
    <name evidence="5" type="ORF">NCTC12742_00434</name>
</gene>
<feature type="domain" description="Transferrin-binding protein B C-lobe/N-lobe beta-barrel" evidence="3">
    <location>
        <begin position="506"/>
        <end position="661"/>
    </location>
</feature>
<feature type="compositionally biased region" description="Acidic residues" evidence="2">
    <location>
        <begin position="372"/>
        <end position="382"/>
    </location>
</feature>
<dbReference type="STRING" id="28091.SAMEA3174300_01115"/>
<feature type="compositionally biased region" description="Basic and acidic residues" evidence="2">
    <location>
        <begin position="30"/>
        <end position="46"/>
    </location>
</feature>
<feature type="domain" description="Transferrin-binding protein B C-lobe/N-lobe beta-barrel" evidence="3">
    <location>
        <begin position="176"/>
        <end position="341"/>
    </location>
</feature>
<dbReference type="EMBL" id="LR134533">
    <property type="protein sequence ID" value="VEJ49932.1"/>
    <property type="molecule type" value="Genomic_DNA"/>
</dbReference>
<dbReference type="GO" id="GO:0009279">
    <property type="term" value="C:cell outer membrane"/>
    <property type="evidence" value="ECO:0007669"/>
    <property type="project" value="UniProtKB-SubCell"/>
</dbReference>
<dbReference type="Pfam" id="PF01298">
    <property type="entry name" value="TbpB_B_D"/>
    <property type="match status" value="2"/>
</dbReference>
<dbReference type="Gene3D" id="2.40.128.250">
    <property type="match status" value="1"/>
</dbReference>
<evidence type="ECO:0000256" key="2">
    <source>
        <dbReference type="SAM" id="MobiDB-lite"/>
    </source>
</evidence>
<dbReference type="AlphaFoldDB" id="A0A448VJK3"/>
<dbReference type="InterPro" id="IPR035316">
    <property type="entry name" value="TbpB_C-lobe"/>
</dbReference>
<feature type="compositionally biased region" description="Acidic residues" evidence="2">
    <location>
        <begin position="390"/>
        <end position="402"/>
    </location>
</feature>
<feature type="region of interest" description="Disordered" evidence="2">
    <location>
        <begin position="1"/>
        <end position="47"/>
    </location>
</feature>
<accession>A0A448VJK3</accession>
<keyword evidence="6" id="KW-1185">Reference proteome</keyword>
<evidence type="ECO:0000313" key="6">
    <source>
        <dbReference type="Proteomes" id="UP000272771"/>
    </source>
</evidence>
<reference evidence="5 6" key="1">
    <citation type="submission" date="2018-12" db="EMBL/GenBank/DDBJ databases">
        <authorList>
            <consortium name="Pathogen Informatics"/>
        </authorList>
    </citation>
    <scope>NUCLEOTIDE SEQUENCE [LARGE SCALE GENOMIC DNA]</scope>
    <source>
        <strain evidence="5 6">NCTC12742</strain>
    </source>
</reference>
<dbReference type="InterPro" id="IPR038669">
    <property type="entry name" value="TbpB_N-lobe_sf"/>
</dbReference>
<feature type="compositionally biased region" description="Pro residues" evidence="2">
    <location>
        <begin position="17"/>
        <end position="26"/>
    </location>
</feature>
<protein>
    <submittedName>
        <fullName evidence="5">TbpB</fullName>
    </submittedName>
</protein>
<feature type="domain" description="Transferrin-binding protein B C-lobe handle" evidence="4">
    <location>
        <begin position="413"/>
        <end position="501"/>
    </location>
</feature>
<sequence>MSACAGGGSFDTLEVSPEPPPLPEPPKVNKVPEPRQSPEEQAELKKPALGYVIKGLRRNTARFDKEGNELLDKDGQPTQAELEAKLNIPKGIEEVTDNELSIPKLAEMQSDPNNGGKRVYTPERKQKDKYHYIRFGHTSVEYPKIIMNGVPYRQHEYRTGHNVYTFYRGIHSAPTLPSGNNVEYIGEWAFLSDVKKNKGKFSVRPDQIPGNSFNDSIGDGDIASATDENLQGALRPQFTSKFNVNFADKTLTGELNYRSDSSEAERKGRKLYDISADINGNRFTGEARTAVNDQSSIEDKAFYGVDSGNLEGGFYGPNGEELAGKFIANDNSLFGVFGAKRDSSNPDQEKQNNTLFDAVYIKHSKRTQVELEEELSEDEFASDEVVSNENADEENADHEDETEYQPIMRDSLSRIALKPLANFGFAMNLRFGANKVDLSKADWGADSKTGTINILSADGNSVKGSVHLCCSNLSYLCFGSFSLEEKAGEPAKALFLQGERTPKDDMPASGKAKYVGTWSGFIQTASPNHTALQGNQEYFQTADMSVLKTGRAASRAEFDVDFAGKSLTGDLTAHNGHTVFKIQAGIEGSSFKGYAHTPRGGFAFDPGNQSGSRKVEISNAEVKGGFYGSDARELGGSISYNSEADGTRDLGVRAAAVFGAVREDEK</sequence>
<evidence type="ECO:0000256" key="1">
    <source>
        <dbReference type="ARBA" id="ARBA00004442"/>
    </source>
</evidence>